<protein>
    <submittedName>
        <fullName evidence="1">Uncharacterized protein</fullName>
    </submittedName>
</protein>
<reference evidence="1" key="1">
    <citation type="submission" date="2020-02" db="EMBL/GenBank/DDBJ databases">
        <authorList>
            <person name="Palmer J.M."/>
        </authorList>
    </citation>
    <scope>NUCLEOTIDE SEQUENCE</scope>
    <source>
        <strain evidence="1">EPUS1.4</strain>
        <tissue evidence="1">Thallus</tissue>
    </source>
</reference>
<keyword evidence="2" id="KW-1185">Reference proteome</keyword>
<sequence length="204" mass="23412">MNGPFSVSETAPFASKFDKKIHISRTHRPEIQRYGRSLKARGFVIDTVSHHSIISDDMSTLLRWENKISSASNIRLRTPFYSKQYPHCWDLRECYRKAFAKDRVTSHLWRDGEGLCTHESMKFLASQLTDNALLMFTFCYFDPSPQVKLCALYGGRGLFLLKEIKGTGTHNLITGDCFVDGLENGQGTELAWKMGLHEEEFCIY</sequence>
<evidence type="ECO:0000313" key="1">
    <source>
        <dbReference type="EMBL" id="KAF7505953.1"/>
    </source>
</evidence>
<organism evidence="1 2">
    <name type="scientific">Endocarpon pusillum</name>
    <dbReference type="NCBI Taxonomy" id="364733"/>
    <lineage>
        <taxon>Eukaryota</taxon>
        <taxon>Fungi</taxon>
        <taxon>Dikarya</taxon>
        <taxon>Ascomycota</taxon>
        <taxon>Pezizomycotina</taxon>
        <taxon>Eurotiomycetes</taxon>
        <taxon>Chaetothyriomycetidae</taxon>
        <taxon>Verrucariales</taxon>
        <taxon>Verrucariaceae</taxon>
        <taxon>Endocarpon</taxon>
    </lineage>
</organism>
<gene>
    <name evidence="1" type="ORF">GJ744_012395</name>
</gene>
<dbReference type="EMBL" id="JAACFV010000097">
    <property type="protein sequence ID" value="KAF7505953.1"/>
    <property type="molecule type" value="Genomic_DNA"/>
</dbReference>
<dbReference type="OrthoDB" id="3439035at2759"/>
<name>A0A8H7AB78_9EURO</name>
<evidence type="ECO:0000313" key="2">
    <source>
        <dbReference type="Proteomes" id="UP000606974"/>
    </source>
</evidence>
<dbReference type="Proteomes" id="UP000606974">
    <property type="component" value="Unassembled WGS sequence"/>
</dbReference>
<comment type="caution">
    <text evidence="1">The sequence shown here is derived from an EMBL/GenBank/DDBJ whole genome shotgun (WGS) entry which is preliminary data.</text>
</comment>
<accession>A0A8H7AB78</accession>
<proteinExistence type="predicted"/>
<dbReference type="AlphaFoldDB" id="A0A8H7AB78"/>